<reference evidence="4" key="1">
    <citation type="submission" date="2016-06" db="UniProtKB">
        <authorList>
            <consortium name="WormBaseParasite"/>
        </authorList>
    </citation>
    <scope>IDENTIFICATION</scope>
</reference>
<dbReference type="AlphaFoldDB" id="A0A183J5I6"/>
<proteinExistence type="predicted"/>
<keyword evidence="3" id="KW-1185">Reference proteome</keyword>
<evidence type="ECO:0000256" key="1">
    <source>
        <dbReference type="SAM" id="MobiDB-lite"/>
    </source>
</evidence>
<protein>
    <submittedName>
        <fullName evidence="2 4">Uncharacterized protein</fullName>
    </submittedName>
</protein>
<dbReference type="EMBL" id="UZAM01015128">
    <property type="protein sequence ID" value="VDP37378.1"/>
    <property type="molecule type" value="Genomic_DNA"/>
</dbReference>
<dbReference type="OrthoDB" id="5865326at2759"/>
<dbReference type="WBParaSite" id="SBAD_0001151401-mRNA-1">
    <property type="protein sequence ID" value="SBAD_0001151401-mRNA-1"/>
    <property type="gene ID" value="SBAD_0001151401"/>
</dbReference>
<gene>
    <name evidence="2" type="ORF">SBAD_LOCUS11134</name>
</gene>
<reference evidence="2 3" key="2">
    <citation type="submission" date="2018-11" db="EMBL/GenBank/DDBJ databases">
        <authorList>
            <consortium name="Pathogen Informatics"/>
        </authorList>
    </citation>
    <scope>NUCLEOTIDE SEQUENCE [LARGE SCALE GENOMIC DNA]</scope>
</reference>
<evidence type="ECO:0000313" key="2">
    <source>
        <dbReference type="EMBL" id="VDP37378.1"/>
    </source>
</evidence>
<feature type="compositionally biased region" description="Polar residues" evidence="1">
    <location>
        <begin position="30"/>
        <end position="53"/>
    </location>
</feature>
<sequence>MITITERRYVITKHPKRSNRVKERCGKTCGTVQHEAQQEDAPSSDDQASSETDLQCSLERFAAEYDMTGMQVDASKMKSLILSRSSERKINGEAVEQLEKIKNL</sequence>
<feature type="compositionally biased region" description="Basic residues" evidence="1">
    <location>
        <begin position="10"/>
        <end position="19"/>
    </location>
</feature>
<feature type="region of interest" description="Disordered" evidence="1">
    <location>
        <begin position="1"/>
        <end position="53"/>
    </location>
</feature>
<name>A0A183J5I6_9BILA</name>
<accession>A0A183J5I6</accession>
<dbReference type="Proteomes" id="UP000270296">
    <property type="component" value="Unassembled WGS sequence"/>
</dbReference>
<organism evidence="4">
    <name type="scientific">Soboliphyme baturini</name>
    <dbReference type="NCBI Taxonomy" id="241478"/>
    <lineage>
        <taxon>Eukaryota</taxon>
        <taxon>Metazoa</taxon>
        <taxon>Ecdysozoa</taxon>
        <taxon>Nematoda</taxon>
        <taxon>Enoplea</taxon>
        <taxon>Dorylaimia</taxon>
        <taxon>Dioctophymatida</taxon>
        <taxon>Dioctophymatoidea</taxon>
        <taxon>Soboliphymatidae</taxon>
        <taxon>Soboliphyme</taxon>
    </lineage>
</organism>
<evidence type="ECO:0000313" key="3">
    <source>
        <dbReference type="Proteomes" id="UP000270296"/>
    </source>
</evidence>
<evidence type="ECO:0000313" key="4">
    <source>
        <dbReference type="WBParaSite" id="SBAD_0001151401-mRNA-1"/>
    </source>
</evidence>